<feature type="transmembrane region" description="Helical" evidence="6">
    <location>
        <begin position="237"/>
        <end position="254"/>
    </location>
</feature>
<sequence>MSHKRVARDIGLIAITQMLISLGGFFLLPIVTKMLGPDSYGIWAQINVTISLLYPLALVGLHMAFLRFLAAEEDEGVIREGFYSIVFFVGFTGFAISLAVYLLSDLLAVTLFGDIQASYFVKAGSFLILLTAVDLVATFYFRISRETGIYAALSLFNSFGRLILILILLVLGFGLIGVIGGIFIIMLLEIMISLALIVRRIGFALPRFTYIKEYLRYSAPITPNSLIRWITESSDRFIVGFFLGVTAVGIYSAGYVIGGLIFQLMYPIQLILFPELSRLYDRLEMESVKFYLSISLKYFLLAAIPAVVGLSALAGPILDLFTTPQFASGAVVIPFIALSGLLAGIYQIVINITHLVKKNQFNLFIHVLAAISNLLLNLLLIPFVGFIGAAIATLISYTITAAVAVLFSVRYIRFRIYWSSIFKSVAASGVMAGIILLIPVCSVQNLLLAVGSGMVLYVMIMVLIKGLDRRELDSLKKLLLNK</sequence>
<feature type="transmembrane region" description="Helical" evidence="6">
    <location>
        <begin position="386"/>
        <end position="409"/>
    </location>
</feature>
<keyword evidence="8" id="KW-1185">Reference proteome</keyword>
<dbReference type="PANTHER" id="PTHR30250">
    <property type="entry name" value="PST FAMILY PREDICTED COLANIC ACID TRANSPORTER"/>
    <property type="match status" value="1"/>
</dbReference>
<dbReference type="RefSeq" id="WP_048182487.1">
    <property type="nucleotide sequence ID" value="NZ_JXOJ01000002.1"/>
</dbReference>
<dbReference type="InterPro" id="IPR050833">
    <property type="entry name" value="Poly_Biosynth_Transport"/>
</dbReference>
<feature type="transmembrane region" description="Helical" evidence="6">
    <location>
        <begin position="123"/>
        <end position="141"/>
    </location>
</feature>
<dbReference type="Pfam" id="PF13440">
    <property type="entry name" value="Polysacc_synt_3"/>
    <property type="match status" value="1"/>
</dbReference>
<evidence type="ECO:0000256" key="3">
    <source>
        <dbReference type="ARBA" id="ARBA00022692"/>
    </source>
</evidence>
<gene>
    <name evidence="7" type="ORF">SZ63_05730</name>
</gene>
<dbReference type="STRING" id="1550566.SZ63_05730"/>
<feature type="transmembrane region" description="Helical" evidence="6">
    <location>
        <begin position="330"/>
        <end position="349"/>
    </location>
</feature>
<reference evidence="7 8" key="1">
    <citation type="journal article" date="2015" name="Int. J. Syst. Evol. Microbiol.">
        <title>Methanoculleus sediminis sp. nov., a methanogen from sediments near a submarine mud volcano.</title>
        <authorList>
            <person name="Chen S.C."/>
            <person name="Chen M.F."/>
            <person name="Lai M.C."/>
            <person name="Weng C.Y."/>
            <person name="Wu S.Y."/>
            <person name="Lin S."/>
            <person name="Yang T.F."/>
            <person name="Chen P.C."/>
        </authorList>
    </citation>
    <scope>NUCLEOTIDE SEQUENCE [LARGE SCALE GENOMIC DNA]</scope>
    <source>
        <strain evidence="7 8">S3Fa</strain>
    </source>
</reference>
<evidence type="ECO:0000256" key="4">
    <source>
        <dbReference type="ARBA" id="ARBA00022989"/>
    </source>
</evidence>
<feature type="transmembrane region" description="Helical" evidence="6">
    <location>
        <begin position="52"/>
        <end position="70"/>
    </location>
</feature>
<dbReference type="GO" id="GO:0005886">
    <property type="term" value="C:plasma membrane"/>
    <property type="evidence" value="ECO:0007669"/>
    <property type="project" value="UniProtKB-SubCell"/>
</dbReference>
<accession>A0A0H1R0C0</accession>
<feature type="transmembrane region" description="Helical" evidence="6">
    <location>
        <begin position="361"/>
        <end position="380"/>
    </location>
</feature>
<dbReference type="AlphaFoldDB" id="A0A0H1R0C0"/>
<comment type="subcellular location">
    <subcellularLocation>
        <location evidence="1">Cell membrane</location>
        <topology evidence="1">Multi-pass membrane protein</topology>
    </subcellularLocation>
</comment>
<proteinExistence type="predicted"/>
<evidence type="ECO:0000256" key="6">
    <source>
        <dbReference type="SAM" id="Phobius"/>
    </source>
</evidence>
<organism evidence="7 8">
    <name type="scientific">Methanoculleus sediminis</name>
    <dbReference type="NCBI Taxonomy" id="1550566"/>
    <lineage>
        <taxon>Archaea</taxon>
        <taxon>Methanobacteriati</taxon>
        <taxon>Methanobacteriota</taxon>
        <taxon>Stenosarchaea group</taxon>
        <taxon>Methanomicrobia</taxon>
        <taxon>Methanomicrobiales</taxon>
        <taxon>Methanomicrobiaceae</taxon>
        <taxon>Methanoculleus</taxon>
    </lineage>
</organism>
<evidence type="ECO:0000313" key="7">
    <source>
        <dbReference type="EMBL" id="KLK88509.1"/>
    </source>
</evidence>
<evidence type="ECO:0000256" key="5">
    <source>
        <dbReference type="ARBA" id="ARBA00023136"/>
    </source>
</evidence>
<keyword evidence="3 6" id="KW-0812">Transmembrane</keyword>
<keyword evidence="5 6" id="KW-0472">Membrane</keyword>
<evidence type="ECO:0000256" key="2">
    <source>
        <dbReference type="ARBA" id="ARBA00022475"/>
    </source>
</evidence>
<feature type="transmembrane region" description="Helical" evidence="6">
    <location>
        <begin position="421"/>
        <end position="440"/>
    </location>
</feature>
<dbReference type="Proteomes" id="UP000035301">
    <property type="component" value="Unassembled WGS sequence"/>
</dbReference>
<protein>
    <submittedName>
        <fullName evidence="7">Uncharacterized protein</fullName>
    </submittedName>
</protein>
<comment type="caution">
    <text evidence="7">The sequence shown here is derived from an EMBL/GenBank/DDBJ whole genome shotgun (WGS) entry which is preliminary data.</text>
</comment>
<dbReference type="PANTHER" id="PTHR30250:SF11">
    <property type="entry name" value="O-ANTIGEN TRANSPORTER-RELATED"/>
    <property type="match status" value="1"/>
</dbReference>
<keyword evidence="2" id="KW-1003">Cell membrane</keyword>
<name>A0A0H1R0C0_9EURY</name>
<feature type="transmembrane region" description="Helical" evidence="6">
    <location>
        <begin position="298"/>
        <end position="318"/>
    </location>
</feature>
<dbReference type="EMBL" id="JXOJ01000002">
    <property type="protein sequence ID" value="KLK88509.1"/>
    <property type="molecule type" value="Genomic_DNA"/>
</dbReference>
<dbReference type="PATRIC" id="fig|1550566.3.peg.1239"/>
<feature type="transmembrane region" description="Helical" evidence="6">
    <location>
        <begin position="446"/>
        <end position="467"/>
    </location>
</feature>
<dbReference type="OrthoDB" id="112053at2157"/>
<feature type="transmembrane region" description="Helical" evidence="6">
    <location>
        <begin position="12"/>
        <end position="32"/>
    </location>
</feature>
<keyword evidence="4 6" id="KW-1133">Transmembrane helix</keyword>
<evidence type="ECO:0000313" key="8">
    <source>
        <dbReference type="Proteomes" id="UP000035301"/>
    </source>
</evidence>
<feature type="transmembrane region" description="Helical" evidence="6">
    <location>
        <begin position="82"/>
        <end position="103"/>
    </location>
</feature>
<evidence type="ECO:0000256" key="1">
    <source>
        <dbReference type="ARBA" id="ARBA00004651"/>
    </source>
</evidence>